<accession>A0A6C0B700</accession>
<dbReference type="EMBL" id="MN739088">
    <property type="protein sequence ID" value="QHS87830.1"/>
    <property type="molecule type" value="Genomic_DNA"/>
</dbReference>
<name>A0A6C0B700_9ZZZZ</name>
<proteinExistence type="predicted"/>
<dbReference type="AlphaFoldDB" id="A0A6C0B700"/>
<evidence type="ECO:0000313" key="1">
    <source>
        <dbReference type="EMBL" id="QHS87830.1"/>
    </source>
</evidence>
<sequence>MNCRFKLFNYDQQVCREAISKLHGSGSVVPKKVTGKYIYNLEANLIARNRKLGDKILIIADYNCLLDVNALLSQLQDLAFTAKFLDFRNNIGYNSNLIQLYEYSADVLSTDEDSLKKGKYGQIIIQYISSLIFDYGTPTGYLYYEGADLTIDNYSVVIIFTKKLPILYENDTYKPPFDQHTVDVNEYIPSLGYNLQNYIISGGNVIFGNNVWQTFSTTGSGIPNFGYSGVPFVRKNNYEYASDTYAVNEIKILNKLHPIFKNCGPILALAVPLVANKNPDFKKSVITNIVPDRDATVLATIADKELYNVPFLAINTNTNGGKTVGINSYLGAVSADNGGGNREFAKIIFNAIYWCAKINN</sequence>
<protein>
    <submittedName>
        <fullName evidence="1">Uncharacterized protein</fullName>
    </submittedName>
</protein>
<organism evidence="1">
    <name type="scientific">viral metagenome</name>
    <dbReference type="NCBI Taxonomy" id="1070528"/>
    <lineage>
        <taxon>unclassified sequences</taxon>
        <taxon>metagenomes</taxon>
        <taxon>organismal metagenomes</taxon>
    </lineage>
</organism>
<reference evidence="1" key="1">
    <citation type="journal article" date="2020" name="Nature">
        <title>Giant virus diversity and host interactions through global metagenomics.</title>
        <authorList>
            <person name="Schulz F."/>
            <person name="Roux S."/>
            <person name="Paez-Espino D."/>
            <person name="Jungbluth S."/>
            <person name="Walsh D.A."/>
            <person name="Denef V.J."/>
            <person name="McMahon K.D."/>
            <person name="Konstantinidis K.T."/>
            <person name="Eloe-Fadrosh E.A."/>
            <person name="Kyrpides N.C."/>
            <person name="Woyke T."/>
        </authorList>
    </citation>
    <scope>NUCLEOTIDE SEQUENCE</scope>
    <source>
        <strain evidence="1">GVMAG-M-3300010158-13</strain>
    </source>
</reference>